<reference evidence="11 13" key="3">
    <citation type="submission" date="2020-11" db="EMBL/GenBank/DDBJ databases">
        <title>Closed and high quality bacterial genomes of the OMM12 community.</title>
        <authorList>
            <person name="Marbouty M."/>
            <person name="Lamy-Besnier Q."/>
            <person name="Debarbieux L."/>
            <person name="Koszul R."/>
        </authorList>
    </citation>
    <scope>NUCLEOTIDE SEQUENCE [LARGE SCALE GENOMIC DNA]</scope>
    <source>
        <strain evidence="11 13">KB18</strain>
    </source>
</reference>
<keyword evidence="6 8" id="KW-1133">Transmembrane helix</keyword>
<name>A0A1Z2XT20_9FIRM</name>
<dbReference type="Pfam" id="PF13231">
    <property type="entry name" value="PMT_2"/>
    <property type="match status" value="1"/>
</dbReference>
<feature type="transmembrane region" description="Helical" evidence="8">
    <location>
        <begin position="207"/>
        <end position="234"/>
    </location>
</feature>
<dbReference type="PANTHER" id="PTHR33908">
    <property type="entry name" value="MANNOSYLTRANSFERASE YKCB-RELATED"/>
    <property type="match status" value="1"/>
</dbReference>
<feature type="transmembrane region" description="Helical" evidence="8">
    <location>
        <begin position="349"/>
        <end position="365"/>
    </location>
</feature>
<protein>
    <submittedName>
        <fullName evidence="11">Glycosyltransferase family 39 protein</fullName>
    </submittedName>
</protein>
<evidence type="ECO:0000313" key="12">
    <source>
        <dbReference type="Proteomes" id="UP000196710"/>
    </source>
</evidence>
<dbReference type="Proteomes" id="UP000196710">
    <property type="component" value="Chromosome"/>
</dbReference>
<dbReference type="GO" id="GO:0016763">
    <property type="term" value="F:pentosyltransferase activity"/>
    <property type="evidence" value="ECO:0007669"/>
    <property type="project" value="TreeGrafter"/>
</dbReference>
<dbReference type="Proteomes" id="UP000596035">
    <property type="component" value="Chromosome"/>
</dbReference>
<evidence type="ECO:0000256" key="8">
    <source>
        <dbReference type="SAM" id="Phobius"/>
    </source>
</evidence>
<keyword evidence="2" id="KW-1003">Cell membrane</keyword>
<evidence type="ECO:0000256" key="1">
    <source>
        <dbReference type="ARBA" id="ARBA00004651"/>
    </source>
</evidence>
<feature type="domain" description="Glycosyltransferase RgtA/B/C/D-like" evidence="9">
    <location>
        <begin position="116"/>
        <end position="235"/>
    </location>
</feature>
<dbReference type="EMBL" id="CP021422">
    <property type="protein sequence ID" value="ASB41597.1"/>
    <property type="molecule type" value="Genomic_DNA"/>
</dbReference>
<evidence type="ECO:0000256" key="7">
    <source>
        <dbReference type="ARBA" id="ARBA00023136"/>
    </source>
</evidence>
<feature type="transmembrane region" description="Helical" evidence="8">
    <location>
        <begin position="398"/>
        <end position="415"/>
    </location>
</feature>
<dbReference type="RefSeq" id="WP_066539616.1">
    <property type="nucleotide sequence ID" value="NZ_CAPVCI010000003.1"/>
</dbReference>
<keyword evidence="4" id="KW-0808">Transferase</keyword>
<feature type="transmembrane region" description="Helical" evidence="8">
    <location>
        <begin position="321"/>
        <end position="342"/>
    </location>
</feature>
<dbReference type="KEGG" id="amur:ADH66_13585"/>
<keyword evidence="5 8" id="KW-0812">Transmembrane</keyword>
<feature type="transmembrane region" description="Helical" evidence="8">
    <location>
        <begin position="110"/>
        <end position="129"/>
    </location>
</feature>
<keyword evidence="3" id="KW-0328">Glycosyltransferase</keyword>
<feature type="transmembrane region" description="Helical" evidence="8">
    <location>
        <begin position="45"/>
        <end position="67"/>
    </location>
</feature>
<evidence type="ECO:0000313" key="10">
    <source>
        <dbReference type="EMBL" id="ASB41597.1"/>
    </source>
</evidence>
<dbReference type="GO" id="GO:0005886">
    <property type="term" value="C:plasma membrane"/>
    <property type="evidence" value="ECO:0007669"/>
    <property type="project" value="UniProtKB-SubCell"/>
</dbReference>
<reference evidence="12" key="2">
    <citation type="submission" date="2017-05" db="EMBL/GenBank/DDBJ databases">
        <title>Improved OligoMM genomes.</title>
        <authorList>
            <person name="Garzetti D."/>
        </authorList>
    </citation>
    <scope>NUCLEOTIDE SEQUENCE [LARGE SCALE GENOMIC DNA]</scope>
    <source>
        <strain evidence="12">KB18</strain>
    </source>
</reference>
<evidence type="ECO:0000256" key="2">
    <source>
        <dbReference type="ARBA" id="ARBA00022475"/>
    </source>
</evidence>
<feature type="transmembrane region" description="Helical" evidence="8">
    <location>
        <begin position="177"/>
        <end position="201"/>
    </location>
</feature>
<evidence type="ECO:0000256" key="5">
    <source>
        <dbReference type="ARBA" id="ARBA00022692"/>
    </source>
</evidence>
<proteinExistence type="predicted"/>
<dbReference type="GO" id="GO:0009103">
    <property type="term" value="P:lipopolysaccharide biosynthetic process"/>
    <property type="evidence" value="ECO:0007669"/>
    <property type="project" value="UniProtKB-ARBA"/>
</dbReference>
<gene>
    <name evidence="10" type="ORF">ADH66_13585</name>
    <name evidence="11" type="ORF">I5Q82_03925</name>
</gene>
<accession>A0A1Z2XT20</accession>
<feature type="transmembrane region" description="Helical" evidence="8">
    <location>
        <begin position="135"/>
        <end position="156"/>
    </location>
</feature>
<evidence type="ECO:0000313" key="11">
    <source>
        <dbReference type="EMBL" id="QQR30856.1"/>
    </source>
</evidence>
<evidence type="ECO:0000259" key="9">
    <source>
        <dbReference type="Pfam" id="PF13231"/>
    </source>
</evidence>
<feature type="transmembrane region" description="Helical" evidence="8">
    <location>
        <begin position="255"/>
        <end position="275"/>
    </location>
</feature>
<sequence length="421" mass="46306">MLTDILLTVPVALLFLAVALRCLWGFGLAPGCCEAPGGCVPARPRVIKVFCAALALRLFLLLIMFLCSMLSGGEGGLESFPGKFSRWDAGHYINLIEKGYSGYQEDGRHLFLVFYPLYVWAARLVRLIIPNTVMAGLMVSLLSYAGGCCYVYKIAAKLLGPNAAKSALLLLSLYPHSFFFGLVMTEGLFLLTTSAACYYALERRWLLYGLWGALAALTRMTGVLVTVMAAVELLSALRPLERPLGVSLKRALPGFLKKLPALLMPLLGSLAYLLLNWRVDGDPFAFRVHQGHWHQGGKWISGVLKYLWSYFWDNKADANGYAIWLPELVIFAASFGVLLLAVRKKNFPPSLLAYAFCYLVANYSLSWLLSAGRYMSCCFPLFLFAGGLLEGRESLREGICLGGAALTGVYLYAYLTGAQVM</sequence>
<dbReference type="EMBL" id="CP065321">
    <property type="protein sequence ID" value="QQR30856.1"/>
    <property type="molecule type" value="Genomic_DNA"/>
</dbReference>
<dbReference type="InterPro" id="IPR050297">
    <property type="entry name" value="LipidA_mod_glycosyltrf_83"/>
</dbReference>
<evidence type="ECO:0000256" key="3">
    <source>
        <dbReference type="ARBA" id="ARBA00022676"/>
    </source>
</evidence>
<keyword evidence="7 8" id="KW-0472">Membrane</keyword>
<dbReference type="PANTHER" id="PTHR33908:SF11">
    <property type="entry name" value="MEMBRANE PROTEIN"/>
    <property type="match status" value="1"/>
</dbReference>
<comment type="subcellular location">
    <subcellularLocation>
        <location evidence="1">Cell membrane</location>
        <topology evidence="1">Multi-pass membrane protein</topology>
    </subcellularLocation>
</comment>
<dbReference type="AlphaFoldDB" id="A0A1Z2XT20"/>
<evidence type="ECO:0000256" key="4">
    <source>
        <dbReference type="ARBA" id="ARBA00022679"/>
    </source>
</evidence>
<reference evidence="10" key="1">
    <citation type="journal article" date="2017" name="Genome Announc.">
        <title>High-Quality Whole-Genome Sequences of the Oligo-Mouse-Microbiota Bacterial Community.</title>
        <authorList>
            <person name="Garzetti D."/>
            <person name="Brugiroux S."/>
            <person name="Bunk B."/>
            <person name="Pukall R."/>
            <person name="McCoy K.D."/>
            <person name="Macpherson A.J."/>
            <person name="Stecher B."/>
        </authorList>
    </citation>
    <scope>NUCLEOTIDE SEQUENCE</scope>
    <source>
        <strain evidence="10">KB18</strain>
    </source>
</reference>
<evidence type="ECO:0000256" key="6">
    <source>
        <dbReference type="ARBA" id="ARBA00022989"/>
    </source>
</evidence>
<dbReference type="InterPro" id="IPR038731">
    <property type="entry name" value="RgtA/B/C-like"/>
</dbReference>
<keyword evidence="12" id="KW-1185">Reference proteome</keyword>
<evidence type="ECO:0000313" key="13">
    <source>
        <dbReference type="Proteomes" id="UP000596035"/>
    </source>
</evidence>
<organism evidence="11 13">
    <name type="scientific">Acutalibacter muris</name>
    <dbReference type="NCBI Taxonomy" id="1796620"/>
    <lineage>
        <taxon>Bacteria</taxon>
        <taxon>Bacillati</taxon>
        <taxon>Bacillota</taxon>
        <taxon>Clostridia</taxon>
        <taxon>Eubacteriales</taxon>
        <taxon>Acutalibacteraceae</taxon>
        <taxon>Acutalibacter</taxon>
    </lineage>
</organism>